<dbReference type="EMBL" id="BKCJ010009562">
    <property type="protein sequence ID" value="GEU87553.1"/>
    <property type="molecule type" value="Genomic_DNA"/>
</dbReference>
<feature type="region of interest" description="Disordered" evidence="1">
    <location>
        <begin position="1241"/>
        <end position="1267"/>
    </location>
</feature>
<feature type="compositionally biased region" description="Basic and acidic residues" evidence="1">
    <location>
        <begin position="422"/>
        <end position="431"/>
    </location>
</feature>
<feature type="domain" description="Retrovirus-related Pol polyprotein from transposon TNT 1-94-like beta-barrel" evidence="2">
    <location>
        <begin position="445"/>
        <end position="518"/>
    </location>
</feature>
<accession>A0A6L2NN27</accession>
<dbReference type="Pfam" id="PF14223">
    <property type="entry name" value="Retrotran_gag_2"/>
    <property type="match status" value="1"/>
</dbReference>
<dbReference type="InterPro" id="IPR054722">
    <property type="entry name" value="PolX-like_BBD"/>
</dbReference>
<dbReference type="CDD" id="cd09272">
    <property type="entry name" value="RNase_HI_RT_Ty1"/>
    <property type="match status" value="1"/>
</dbReference>
<organism evidence="3">
    <name type="scientific">Tanacetum cinerariifolium</name>
    <name type="common">Dalmatian daisy</name>
    <name type="synonym">Chrysanthemum cinerariifolium</name>
    <dbReference type="NCBI Taxonomy" id="118510"/>
    <lineage>
        <taxon>Eukaryota</taxon>
        <taxon>Viridiplantae</taxon>
        <taxon>Streptophyta</taxon>
        <taxon>Embryophyta</taxon>
        <taxon>Tracheophyta</taxon>
        <taxon>Spermatophyta</taxon>
        <taxon>Magnoliopsida</taxon>
        <taxon>eudicotyledons</taxon>
        <taxon>Gunneridae</taxon>
        <taxon>Pentapetalae</taxon>
        <taxon>asterids</taxon>
        <taxon>campanulids</taxon>
        <taxon>Asterales</taxon>
        <taxon>Asteraceae</taxon>
        <taxon>Asteroideae</taxon>
        <taxon>Anthemideae</taxon>
        <taxon>Anthemidinae</taxon>
        <taxon>Tanacetum</taxon>
    </lineage>
</organism>
<feature type="compositionally biased region" description="Basic and acidic residues" evidence="1">
    <location>
        <begin position="712"/>
        <end position="729"/>
    </location>
</feature>
<evidence type="ECO:0000256" key="1">
    <source>
        <dbReference type="SAM" id="MobiDB-lite"/>
    </source>
</evidence>
<feature type="compositionally biased region" description="Basic and acidic residues" evidence="1">
    <location>
        <begin position="1339"/>
        <end position="1354"/>
    </location>
</feature>
<feature type="region of interest" description="Disordered" evidence="1">
    <location>
        <begin position="1338"/>
        <end position="1359"/>
    </location>
</feature>
<sequence>MLLVQDNAVSIAPTTIEERLAKKNELKARGTLLIALLDKHQLKFNIHKDAKTLMEAIEKRFGGNKETKKVQKTLLKQQYENFSGTSSESFDQIPDSLQKLISQLEILGETISQEDINLKFLRSLPSKQNTQNIAFVSSNNTDSTNESVSAVPSVSAASSKATVSTLPNVDSLSDAITYCFFASQSNSSQLENEDLKHIDVDYLKEMNLKWQMAMLTMRARRFLQKTVQNVSANGTSAIGFDMSKSFQADEEPTNYALLAYSSSGSSSSLRSDNETSFENLSKLLKIQVSDKTSLGYDSQVFDRQVLDCEELHSYESITSVPKSPVHARYKSGEGYHAVPPPYTGNFMPHKPDLVFNDAPTASETVANVVNFKSSSYKPSKDMSKTHRPDALIIEDWTFDSKDETEIEYVPKQKEPSFVQTSEHVKTPRESVKNGNPQQALKDKGVIDSGCSRHITGNISFLSNFEEINGGYVAFGGNPKGSKITGKGKIKTNKLDFDDVYFVKELKFNLFSISQMCDKKNIVLFTDTECVVLSSDYKSPDENHVLLRVPRENNMYNVDLKNVVPSGDLTCLFAKAILDEVLVTKPHKKTPYKLLLGRSPSIGFMRPFGCPVTILNTLDPLGKFNGKANEGFLVGYSVSSKAFRVFSSRTSIQENLDAGKVRKENVSAQQYVLLPLWSTSSQDPQNSNADVADDAFDVKENEEDVHVSLCCSDKPKKHDDKDKRDDRGKSPVDISTGVKDLRAEFEEFSINSTNRVNAASAPVTATGPNLRNNTNSLNTTSPSNTVVSPNFRIVRKSSFVDPSKYLDDPDMPELEDIVYLDDEEDVGAEANFLNLETNISVSPIPTTRVLKDHPLTQNIGDLTLAPQTRSIGRMVKEQGGLNQINDEDFHTCMFACFFSQEEPKRVHQSLKDLSWIEVIQEELLQFKMQKGQTQEEGIDYDEVFAPVTRIEAIRLFLAYASFIEDPDYPDKVYKVLKALYALHQAPRACDYAGASLDRKFTTRGCQFLGCRLISWQCKKHTVVATSSTEAEYVAVASCCAQVLWIKNQLLDYGDLITTVSYKLMLFGLMKDAAIYLMLLVDFLNVHAIQYALVINPTIYVSCIKQFWASTTIKKVNDVFQLRALIDRKKVVVIKDVIRQDLRLDDADGVECLPNEEIFTELACMGYEKPPPKLTFLQGFFLCTVEVLDTYSCSMLDYLSSHNTKYTSPALTQKVFANMRRVGKGFSGVETPLFTLMLVQPQPQDAEEEDEIPTAPIPPSPKNAPSLKRVKKLEKKRISKHSGLKRLKKVGTSQRVKSSNDTIMGAQEDASKQGGMIAEIDADEDITLVDMETQVDIDAELQGRTDDDNAATKDANDAEPTVLHDEEVEQAAAKEKQEKDDLERVQVLQQQYDDKEENIDWNDVAEQIQEKHPDNIKKYQTLKRKPVSITQARKNMIIFLKNMAGYKMEHFKGMTYDKVRPIFEREYKKVQTLFKPDKDVEEPQKKKVKYPLIEWEIHYEGLRTYWKIISVVKEKFSTTVPNVDKEKALWVELKRLFKPDAEDALWKLQRYMHYPITWKLHSNYGVHQVSLTTKRHDMFMLTEKDYLIVKWSHDPDAEHKVTS</sequence>
<gene>
    <name evidence="3" type="ORF">Tci_059531</name>
</gene>
<feature type="compositionally biased region" description="Low complexity" evidence="1">
    <location>
        <begin position="768"/>
        <end position="786"/>
    </location>
</feature>
<proteinExistence type="predicted"/>
<feature type="region of interest" description="Disordered" evidence="1">
    <location>
        <begin position="758"/>
        <end position="786"/>
    </location>
</feature>
<evidence type="ECO:0000313" key="3">
    <source>
        <dbReference type="EMBL" id="GEU87553.1"/>
    </source>
</evidence>
<feature type="region of interest" description="Disordered" evidence="1">
    <location>
        <begin position="416"/>
        <end position="442"/>
    </location>
</feature>
<dbReference type="PANTHER" id="PTHR11439">
    <property type="entry name" value="GAG-POL-RELATED RETROTRANSPOSON"/>
    <property type="match status" value="1"/>
</dbReference>
<feature type="region of interest" description="Disordered" evidence="1">
    <location>
        <begin position="706"/>
        <end position="734"/>
    </location>
</feature>
<reference evidence="3" key="1">
    <citation type="journal article" date="2019" name="Sci. Rep.">
        <title>Draft genome of Tanacetum cinerariifolium, the natural source of mosquito coil.</title>
        <authorList>
            <person name="Yamashiro T."/>
            <person name="Shiraishi A."/>
            <person name="Satake H."/>
            <person name="Nakayama K."/>
        </authorList>
    </citation>
    <scope>NUCLEOTIDE SEQUENCE</scope>
</reference>
<protein>
    <submittedName>
        <fullName evidence="3">Ribonuclease H-like domain-containing protein</fullName>
    </submittedName>
</protein>
<name>A0A6L2NN27_TANCI</name>
<evidence type="ECO:0000259" key="2">
    <source>
        <dbReference type="Pfam" id="PF22936"/>
    </source>
</evidence>
<dbReference type="Pfam" id="PF22936">
    <property type="entry name" value="Pol_BBD"/>
    <property type="match status" value="1"/>
</dbReference>
<dbReference type="PANTHER" id="PTHR11439:SF495">
    <property type="entry name" value="REVERSE TRANSCRIPTASE, RNA-DEPENDENT DNA POLYMERASE-RELATED"/>
    <property type="match status" value="1"/>
</dbReference>
<comment type="caution">
    <text evidence="3">The sequence shown here is derived from an EMBL/GenBank/DDBJ whole genome shotgun (WGS) entry which is preliminary data.</text>
</comment>